<keyword evidence="2" id="KW-1185">Reference proteome</keyword>
<dbReference type="Proteomes" id="UP000028826">
    <property type="component" value="Unassembled WGS sequence"/>
</dbReference>
<dbReference type="Pfam" id="PF20083">
    <property type="entry name" value="DUF6477"/>
    <property type="match status" value="1"/>
</dbReference>
<proteinExistence type="predicted"/>
<dbReference type="InterPro" id="IPR045516">
    <property type="entry name" value="DUF6477"/>
</dbReference>
<dbReference type="RefSeq" id="WP_035705768.1">
    <property type="nucleotide sequence ID" value="NZ_CAMIFG010000046.1"/>
</dbReference>
<dbReference type="AlphaFoldDB" id="A0A086YC06"/>
<dbReference type="OrthoDB" id="7875218at2"/>
<gene>
    <name evidence="1" type="ORF">CN97_05095</name>
</gene>
<evidence type="ECO:0000313" key="2">
    <source>
        <dbReference type="Proteomes" id="UP000028826"/>
    </source>
</evidence>
<dbReference type="STRING" id="195105.CN97_05095"/>
<evidence type="ECO:0000313" key="1">
    <source>
        <dbReference type="EMBL" id="KFI31806.1"/>
    </source>
</evidence>
<dbReference type="EMBL" id="JGYG01000001">
    <property type="protein sequence ID" value="KFI31806.1"/>
    <property type="molecule type" value="Genomic_DNA"/>
</dbReference>
<accession>A0A086YC06</accession>
<organism evidence="1 2">
    <name type="scientific">Haematobacter massiliensis</name>
    <dbReference type="NCBI Taxonomy" id="195105"/>
    <lineage>
        <taxon>Bacteria</taxon>
        <taxon>Pseudomonadati</taxon>
        <taxon>Pseudomonadota</taxon>
        <taxon>Alphaproteobacteria</taxon>
        <taxon>Rhodobacterales</taxon>
        <taxon>Paracoccaceae</taxon>
        <taxon>Haematobacter</taxon>
    </lineage>
</organism>
<dbReference type="eggNOG" id="ENOG5032YYG">
    <property type="taxonomic scope" value="Bacteria"/>
</dbReference>
<name>A0A086YC06_9RHOB</name>
<comment type="caution">
    <text evidence="1">The sequence shown here is derived from an EMBL/GenBank/DDBJ whole genome shotgun (WGS) entry which is preliminary data.</text>
</comment>
<reference evidence="1 2" key="1">
    <citation type="submission" date="2014-03" db="EMBL/GenBank/DDBJ databases">
        <title>Genome of Haematobacter massiliensis CCUG 47968.</title>
        <authorList>
            <person name="Wang D."/>
            <person name="Wang G."/>
        </authorList>
    </citation>
    <scope>NUCLEOTIDE SEQUENCE [LARGE SCALE GENOMIC DNA]</scope>
    <source>
        <strain evidence="1 2">CCUG 47968</strain>
    </source>
</reference>
<sequence length="105" mass="11728">MCDSMAYLAAIRRPRLLIRAAHFGLSDYRRNRDLPRVTRQAVAPSPEHALATLMEEEERLDTSRRNEEAGYSLARHIDVLIALISEARLIPPAPASGLEHTALNA</sequence>
<protein>
    <submittedName>
        <fullName evidence="1">Uncharacterized protein</fullName>
    </submittedName>
</protein>